<dbReference type="Pfam" id="PF13487">
    <property type="entry name" value="HD_5"/>
    <property type="match status" value="1"/>
</dbReference>
<dbReference type="InterPro" id="IPR037522">
    <property type="entry name" value="HD_GYP_dom"/>
</dbReference>
<dbReference type="AlphaFoldDB" id="A0A5Q0C5X0"/>
<dbReference type="InterPro" id="IPR003607">
    <property type="entry name" value="HD/PDEase_dom"/>
</dbReference>
<reference evidence="4 5" key="1">
    <citation type="submission" date="2019-08" db="EMBL/GenBank/DDBJ databases">
        <title>Prosopis cineraria nodule microbiome.</title>
        <authorList>
            <person name="Ali R."/>
            <person name="Chaluvadi S.R."/>
            <person name="Wang X."/>
        </authorList>
    </citation>
    <scope>NUCLEOTIDE SEQUENCE [LARGE SCALE GENOMIC DNA]</scope>
    <source>
        <strain evidence="4 5">BG7</strain>
    </source>
</reference>
<dbReference type="RefSeq" id="WP_153271087.1">
    <property type="nucleotide sequence ID" value="NZ_CP043498.1"/>
</dbReference>
<dbReference type="SMART" id="SM00471">
    <property type="entry name" value="HDc"/>
    <property type="match status" value="1"/>
</dbReference>
<evidence type="ECO:0000259" key="2">
    <source>
        <dbReference type="PROSITE" id="PS50110"/>
    </source>
</evidence>
<dbReference type="PANTHER" id="PTHR45228:SF1">
    <property type="entry name" value="CYCLIC DI-GMP PHOSPHODIESTERASE TM_0186"/>
    <property type="match status" value="1"/>
</dbReference>
<dbReference type="PROSITE" id="PS51832">
    <property type="entry name" value="HD_GYP"/>
    <property type="match status" value="1"/>
</dbReference>
<dbReference type="CDD" id="cd17551">
    <property type="entry name" value="REC_RpfG-like"/>
    <property type="match status" value="1"/>
</dbReference>
<keyword evidence="5" id="KW-1185">Reference proteome</keyword>
<dbReference type="PROSITE" id="PS50110">
    <property type="entry name" value="RESPONSE_REGULATORY"/>
    <property type="match status" value="1"/>
</dbReference>
<organism evidence="4 5">
    <name type="scientific">Rhizobium grahamii</name>
    <dbReference type="NCBI Taxonomy" id="1120045"/>
    <lineage>
        <taxon>Bacteria</taxon>
        <taxon>Pseudomonadati</taxon>
        <taxon>Pseudomonadota</taxon>
        <taxon>Alphaproteobacteria</taxon>
        <taxon>Hyphomicrobiales</taxon>
        <taxon>Rhizobiaceae</taxon>
        <taxon>Rhizobium/Agrobacterium group</taxon>
        <taxon>Rhizobium</taxon>
    </lineage>
</organism>
<dbReference type="Proteomes" id="UP000326881">
    <property type="component" value="Chromosome"/>
</dbReference>
<dbReference type="InterPro" id="IPR001789">
    <property type="entry name" value="Sig_transdc_resp-reg_receiver"/>
</dbReference>
<dbReference type="Gene3D" id="3.40.50.2300">
    <property type="match status" value="1"/>
</dbReference>
<evidence type="ECO:0000259" key="3">
    <source>
        <dbReference type="PROSITE" id="PS51832"/>
    </source>
</evidence>
<dbReference type="GO" id="GO:0008081">
    <property type="term" value="F:phosphoric diester hydrolase activity"/>
    <property type="evidence" value="ECO:0007669"/>
    <property type="project" value="UniProtKB-ARBA"/>
</dbReference>
<dbReference type="SUPFAM" id="SSF109604">
    <property type="entry name" value="HD-domain/PDEase-like"/>
    <property type="match status" value="1"/>
</dbReference>
<proteinExistence type="predicted"/>
<dbReference type="PANTHER" id="PTHR45228">
    <property type="entry name" value="CYCLIC DI-GMP PHOSPHODIESTERASE TM_0186-RELATED"/>
    <property type="match status" value="1"/>
</dbReference>
<evidence type="ECO:0000256" key="1">
    <source>
        <dbReference type="PROSITE-ProRule" id="PRU00169"/>
    </source>
</evidence>
<protein>
    <submittedName>
        <fullName evidence="4">Response regulator</fullName>
    </submittedName>
</protein>
<feature type="domain" description="HD-GYP" evidence="3">
    <location>
        <begin position="146"/>
        <end position="343"/>
    </location>
</feature>
<gene>
    <name evidence="4" type="ORF">FZ934_10970</name>
</gene>
<dbReference type="OrthoDB" id="9802066at2"/>
<feature type="domain" description="Response regulatory" evidence="2">
    <location>
        <begin position="2"/>
        <end position="119"/>
    </location>
</feature>
<dbReference type="EMBL" id="CP043498">
    <property type="protein sequence ID" value="QFY60892.1"/>
    <property type="molecule type" value="Genomic_DNA"/>
</dbReference>
<keyword evidence="1" id="KW-0597">Phosphoprotein</keyword>
<feature type="modified residue" description="4-aspartylphosphate" evidence="1">
    <location>
        <position position="52"/>
    </location>
</feature>
<accession>A0A5Q0C5X0</accession>
<sequence length="355" mass="39165">MHLLIVDDSKSSLLALETAVRSFSDHDIESFSDPRAALERSRAVEFDLVMVDYMMPGLNGVELIRHLRAQHGYKNVPVVMVTSQTERAIRLEALDAGATDFLNKPFDPLELQARIVNLLALRTAQVALADRAKALHVAFRHASRQADMREQEIIWCLAQAMASRDGNTGDHIERVATIAELVADGVGLDRIQRRNIFLAAPLHDIGKIGIPDAILQKPGKLDPHEIELMRQHVPIGVGILQNSTAELSRVAVAIIGGHHEKWDGTGYPNGLAGEDIPIEARIVAVADVFDALCSDRPYKSAWEPERAYEEIIACSGTHFDPACVAAFRRKWPEIRSLFDGNGMERGRTALIAEAI</sequence>
<evidence type="ECO:0000313" key="4">
    <source>
        <dbReference type="EMBL" id="QFY60892.1"/>
    </source>
</evidence>
<dbReference type="SMART" id="SM00448">
    <property type="entry name" value="REC"/>
    <property type="match status" value="1"/>
</dbReference>
<name>A0A5Q0C5X0_9HYPH</name>
<dbReference type="SUPFAM" id="SSF52172">
    <property type="entry name" value="CheY-like"/>
    <property type="match status" value="1"/>
</dbReference>
<dbReference type="CDD" id="cd00077">
    <property type="entry name" value="HDc"/>
    <property type="match status" value="1"/>
</dbReference>
<dbReference type="GO" id="GO:0000160">
    <property type="term" value="P:phosphorelay signal transduction system"/>
    <property type="evidence" value="ECO:0007669"/>
    <property type="project" value="InterPro"/>
</dbReference>
<dbReference type="Pfam" id="PF00072">
    <property type="entry name" value="Response_reg"/>
    <property type="match status" value="1"/>
</dbReference>
<dbReference type="InterPro" id="IPR052020">
    <property type="entry name" value="Cyclic_di-GMP/3'3'-cGAMP_PDE"/>
</dbReference>
<dbReference type="InterPro" id="IPR011006">
    <property type="entry name" value="CheY-like_superfamily"/>
</dbReference>
<evidence type="ECO:0000313" key="5">
    <source>
        <dbReference type="Proteomes" id="UP000326881"/>
    </source>
</evidence>
<dbReference type="Gene3D" id="1.10.3210.10">
    <property type="entry name" value="Hypothetical protein af1432"/>
    <property type="match status" value="1"/>
</dbReference>
<dbReference type="KEGG" id="rgr:FZ934_10970"/>